<accession>A0A1C7NPI0</accession>
<keyword evidence="1 4" id="KW-0479">Metal-binding</keyword>
<keyword evidence="7" id="KW-1185">Reference proteome</keyword>
<dbReference type="GO" id="GO:0003676">
    <property type="term" value="F:nucleic acid binding"/>
    <property type="evidence" value="ECO:0007669"/>
    <property type="project" value="InterPro"/>
</dbReference>
<evidence type="ECO:0000313" key="7">
    <source>
        <dbReference type="Proteomes" id="UP000093000"/>
    </source>
</evidence>
<dbReference type="SMART" id="SM00356">
    <property type="entry name" value="ZnF_C3H1"/>
    <property type="match status" value="1"/>
</dbReference>
<evidence type="ECO:0000256" key="1">
    <source>
        <dbReference type="ARBA" id="ARBA00022723"/>
    </source>
</evidence>
<dbReference type="STRING" id="101091.A0A1C7NPI0"/>
<evidence type="ECO:0000313" key="6">
    <source>
        <dbReference type="EMBL" id="OBZ91043.1"/>
    </source>
</evidence>
<dbReference type="PANTHER" id="PTHR16465">
    <property type="entry name" value="NUCLEASE-RELATED"/>
    <property type="match status" value="1"/>
</dbReference>
<dbReference type="InterPro" id="IPR036236">
    <property type="entry name" value="Znf_C2H2_sf"/>
</dbReference>
<dbReference type="Gene3D" id="3.30.160.60">
    <property type="entry name" value="Classic Zinc Finger"/>
    <property type="match status" value="1"/>
</dbReference>
<dbReference type="GO" id="GO:0008270">
    <property type="term" value="F:zinc ion binding"/>
    <property type="evidence" value="ECO:0007669"/>
    <property type="project" value="UniProtKB-KW"/>
</dbReference>
<dbReference type="GO" id="GO:0005689">
    <property type="term" value="C:U12-type spliceosomal complex"/>
    <property type="evidence" value="ECO:0007669"/>
    <property type="project" value="TreeGrafter"/>
</dbReference>
<name>A0A1C7NPI0_9FUNG</name>
<dbReference type="SUPFAM" id="SSF57667">
    <property type="entry name" value="beta-beta-alpha zinc fingers"/>
    <property type="match status" value="1"/>
</dbReference>
<dbReference type="InParanoid" id="A0A1C7NPI0"/>
<comment type="caution">
    <text evidence="6">The sequence shown here is derived from an EMBL/GenBank/DDBJ whole genome shotgun (WGS) entry which is preliminary data.</text>
</comment>
<protein>
    <submittedName>
        <fullName evidence="6">Zinc finger matrin-type protein 5</fullName>
    </submittedName>
</protein>
<evidence type="ECO:0000256" key="3">
    <source>
        <dbReference type="ARBA" id="ARBA00022833"/>
    </source>
</evidence>
<dbReference type="AlphaFoldDB" id="A0A1C7NPI0"/>
<dbReference type="InterPro" id="IPR003604">
    <property type="entry name" value="Matrin/U1-like-C_Znf_C2H2"/>
</dbReference>
<dbReference type="EMBL" id="LUGH01000024">
    <property type="protein sequence ID" value="OBZ91043.1"/>
    <property type="molecule type" value="Genomic_DNA"/>
</dbReference>
<dbReference type="PANTHER" id="PTHR16465:SF0">
    <property type="entry name" value="ZINC FINGER MATRIN-TYPE PROTEIN 5"/>
    <property type="match status" value="1"/>
</dbReference>
<dbReference type="Pfam" id="PF06220">
    <property type="entry name" value="zf-U1"/>
    <property type="match status" value="1"/>
</dbReference>
<keyword evidence="2 4" id="KW-0863">Zinc-finger</keyword>
<evidence type="ECO:0000256" key="4">
    <source>
        <dbReference type="PROSITE-ProRule" id="PRU00723"/>
    </source>
</evidence>
<dbReference type="PROSITE" id="PS50103">
    <property type="entry name" value="ZF_C3H1"/>
    <property type="match status" value="1"/>
</dbReference>
<reference evidence="6 7" key="1">
    <citation type="submission" date="2016-03" db="EMBL/GenBank/DDBJ databases">
        <title>Choanephora cucurbitarum.</title>
        <authorList>
            <person name="Min B."/>
            <person name="Park H."/>
            <person name="Park J.-H."/>
            <person name="Shin H.-D."/>
            <person name="Choi I.-G."/>
        </authorList>
    </citation>
    <scope>NUCLEOTIDE SEQUENCE [LARGE SCALE GENOMIC DNA]</scope>
    <source>
        <strain evidence="6 7">KUS-F28377</strain>
    </source>
</reference>
<evidence type="ECO:0000256" key="2">
    <source>
        <dbReference type="ARBA" id="ARBA00022771"/>
    </source>
</evidence>
<dbReference type="SMART" id="SM00451">
    <property type="entry name" value="ZnF_U1"/>
    <property type="match status" value="1"/>
</dbReference>
<organism evidence="6 7">
    <name type="scientific">Choanephora cucurbitarum</name>
    <dbReference type="NCBI Taxonomy" id="101091"/>
    <lineage>
        <taxon>Eukaryota</taxon>
        <taxon>Fungi</taxon>
        <taxon>Fungi incertae sedis</taxon>
        <taxon>Mucoromycota</taxon>
        <taxon>Mucoromycotina</taxon>
        <taxon>Mucoromycetes</taxon>
        <taxon>Mucorales</taxon>
        <taxon>Mucorineae</taxon>
        <taxon>Choanephoraceae</taxon>
        <taxon>Choanephoroideae</taxon>
        <taxon>Choanephora</taxon>
    </lineage>
</organism>
<evidence type="ECO:0000259" key="5">
    <source>
        <dbReference type="PROSITE" id="PS50103"/>
    </source>
</evidence>
<keyword evidence="3 4" id="KW-0862">Zinc</keyword>
<feature type="zinc finger region" description="C3H1-type" evidence="4">
    <location>
        <begin position="51"/>
        <end position="79"/>
    </location>
</feature>
<dbReference type="Proteomes" id="UP000093000">
    <property type="component" value="Unassembled WGS sequence"/>
</dbReference>
<dbReference type="InterPro" id="IPR013085">
    <property type="entry name" value="U1-CZ_Znf_C2H2"/>
</dbReference>
<feature type="domain" description="C3H1-type" evidence="5">
    <location>
        <begin position="51"/>
        <end position="79"/>
    </location>
</feature>
<dbReference type="Pfam" id="PF00642">
    <property type="entry name" value="zf-CCCH"/>
    <property type="match status" value="1"/>
</dbReference>
<sequence length="146" mass="17589">MARNYFCDFCQCTFPDNPTNRKSHNEGTVHINNRKLHYDWYKDPDEFLQEQMNKPPCRFYQQQGYCEFQLLCRYSHVTYDPYSAQPILPPELIQWFQSHERQTENKPKKTKRPRLPTGWKVKSLPLSLKPPPLSTDYDWHHVGIWG</sequence>
<gene>
    <name evidence="6" type="primary">ZMAT5</name>
    <name evidence="6" type="ORF">A0J61_00916</name>
</gene>
<proteinExistence type="predicted"/>
<dbReference type="InterPro" id="IPR000571">
    <property type="entry name" value="Znf_CCCH"/>
</dbReference>
<dbReference type="OrthoDB" id="2417221at2759"/>